<dbReference type="AlphaFoldDB" id="A0A9P0F979"/>
<dbReference type="GO" id="GO:0006368">
    <property type="term" value="P:transcription elongation by RNA polymerase II"/>
    <property type="evidence" value="ECO:0007669"/>
    <property type="project" value="InterPro"/>
</dbReference>
<comment type="subunit">
    <text evidence="16">Heterotrimer of an A (ELOA, ELOA2 or ELOA3P), ELOB and ELOC subunit. The elongin BC complex interacts with EPOP; leading to recruit the elongin BC complex to Polycomb group (PcG) target genes, thereby restricting excessive activity of the PRC2/EED-EZH2 complex. Component of multiple cullin-RING E3 ubiquitin-protein ligase complexes composed of Elongin BC (ELOB and ELOC), a cullin (either CUL2 or CUL5), a catalytic subunit (either RBX1 or RNF7/RBX2), as well as a substrate adapter protein that can be either ASB2, ASB9, ASB11, KLHDC2, KLHDC3, KLHDC10, APPBP2, FEM1A, FEM1B, FEM1C, LRR1, PCMTD1, SOCS1, SOCS2, SOCS5, SPSB1, SPSB3, ELOA, VHL, WSB1 or RAB40C. As part of the Elongin BC E3 ubiquitin ligase complex; interacts with NRBP1. May also interact with DCUN1D1, DCUN1D2, DCUN1D3 and DCUN1D5. May form oligomers as a KLHDC2/KLHDC3-ELOB-ELOC complex; this interaction is autoinhibitory for the E3 ligase complex as the substrate-binding site of KLHDC2/KLHDC3 is blocked in the oligomer.</text>
</comment>
<keyword evidence="6" id="KW-0805">Transcription regulation</keyword>
<evidence type="ECO:0000313" key="18">
    <source>
        <dbReference type="EMBL" id="CAH0393364.1"/>
    </source>
</evidence>
<evidence type="ECO:0000256" key="4">
    <source>
        <dbReference type="ARBA" id="ARBA00022786"/>
    </source>
</evidence>
<comment type="function">
    <text evidence="9">SIII, also known as elongin, is a general transcription elongation factor that increases the RNA polymerase II transcription elongation past template-encoded arresting sites. Subunit A is transcriptionally active and its transcription activity is strongly enhanced by binding to the dimeric complex of the SIII regulatory subunits B and C (elongin BC complex). In embryonic stem cells, the elongin BC complex is recruited by EPOP to Polycomb group (PcG) target genes in order generate genomic region that display both active and repressive chromatin properties, an important feature of pluripotent stem cells.</text>
</comment>
<evidence type="ECO:0000256" key="10">
    <source>
        <dbReference type="ARBA" id="ARBA00060803"/>
    </source>
</evidence>
<dbReference type="GO" id="GO:0030891">
    <property type="term" value="C:VCB complex"/>
    <property type="evidence" value="ECO:0007669"/>
    <property type="project" value="InterPro"/>
</dbReference>
<dbReference type="CDD" id="cd01788">
    <property type="entry name" value="Ubl_ElonginB"/>
    <property type="match status" value="1"/>
</dbReference>
<dbReference type="InterPro" id="IPR000626">
    <property type="entry name" value="Ubiquitin-like_dom"/>
</dbReference>
<gene>
    <name evidence="18" type="ORF">BEMITA_LOCUS11778</name>
</gene>
<feature type="domain" description="Ubiquitin-like" evidence="17">
    <location>
        <begin position="105"/>
        <end position="169"/>
    </location>
</feature>
<proteinExistence type="inferred from homology"/>
<keyword evidence="8" id="KW-0539">Nucleus</keyword>
<dbReference type="GO" id="GO:0070449">
    <property type="term" value="C:elongin complex"/>
    <property type="evidence" value="ECO:0007669"/>
    <property type="project" value="InterPro"/>
</dbReference>
<dbReference type="PANTHER" id="PTHR13248">
    <property type="entry name" value="TRANSCRIPTION ELONGATION FACTOR B POLYPEPTIDE 2"/>
    <property type="match status" value="1"/>
</dbReference>
<dbReference type="PROSITE" id="PS50053">
    <property type="entry name" value="UBIQUITIN_2"/>
    <property type="match status" value="1"/>
</dbReference>
<protein>
    <recommendedName>
        <fullName evidence="11">Elongin-B</fullName>
    </recommendedName>
    <alternativeName>
        <fullName evidence="14">Elongin 18 kDa subunit</fullName>
    </alternativeName>
    <alternativeName>
        <fullName evidence="12">RNA polymerase II transcription factor SIII subunit B</fullName>
    </alternativeName>
    <alternativeName>
        <fullName evidence="15">SIII p18</fullName>
    </alternativeName>
    <alternativeName>
        <fullName evidence="13">Transcription elongation factor B polypeptide 2</fullName>
    </alternativeName>
</protein>
<dbReference type="PANTHER" id="PTHR13248:SF4">
    <property type="entry name" value="ELONGIN B"/>
    <property type="match status" value="1"/>
</dbReference>
<dbReference type="EMBL" id="OU963868">
    <property type="protein sequence ID" value="CAH0393364.1"/>
    <property type="molecule type" value="Genomic_DNA"/>
</dbReference>
<keyword evidence="19" id="KW-1185">Reference proteome</keyword>
<evidence type="ECO:0000313" key="19">
    <source>
        <dbReference type="Proteomes" id="UP001152759"/>
    </source>
</evidence>
<evidence type="ECO:0000256" key="5">
    <source>
        <dbReference type="ARBA" id="ARBA00022990"/>
    </source>
</evidence>
<keyword evidence="7" id="KW-0804">Transcription</keyword>
<dbReference type="FunFam" id="3.10.20.90:FF:000108">
    <property type="entry name" value="Elongin-B"/>
    <property type="match status" value="1"/>
</dbReference>
<evidence type="ECO:0000256" key="6">
    <source>
        <dbReference type="ARBA" id="ARBA00023015"/>
    </source>
</evidence>
<keyword evidence="3" id="KW-0597">Phosphoprotein</keyword>
<evidence type="ECO:0000256" key="11">
    <source>
        <dbReference type="ARBA" id="ARBA00074516"/>
    </source>
</evidence>
<dbReference type="SUPFAM" id="SSF54236">
    <property type="entry name" value="Ubiquitin-like"/>
    <property type="match status" value="1"/>
</dbReference>
<evidence type="ECO:0000256" key="3">
    <source>
        <dbReference type="ARBA" id="ARBA00022553"/>
    </source>
</evidence>
<comment type="similarity">
    <text evidence="10">Belongs to the Elongin B family.</text>
</comment>
<evidence type="ECO:0000256" key="7">
    <source>
        <dbReference type="ARBA" id="ARBA00023163"/>
    </source>
</evidence>
<accession>A0A9P0F979</accession>
<evidence type="ECO:0000256" key="1">
    <source>
        <dbReference type="ARBA" id="ARBA00004123"/>
    </source>
</evidence>
<comment type="subcellular location">
    <subcellularLocation>
        <location evidence="1">Nucleus</location>
    </subcellularLocation>
</comment>
<evidence type="ECO:0000256" key="12">
    <source>
        <dbReference type="ARBA" id="ARBA00076690"/>
    </source>
</evidence>
<evidence type="ECO:0000256" key="16">
    <source>
        <dbReference type="ARBA" id="ARBA00093515"/>
    </source>
</evidence>
<dbReference type="InterPro" id="IPR029071">
    <property type="entry name" value="Ubiquitin-like_domsf"/>
</dbReference>
<evidence type="ECO:0000256" key="13">
    <source>
        <dbReference type="ARBA" id="ARBA00080438"/>
    </source>
</evidence>
<evidence type="ECO:0000256" key="2">
    <source>
        <dbReference type="ARBA" id="ARBA00004906"/>
    </source>
</evidence>
<keyword evidence="4" id="KW-0833">Ubl conjugation pathway</keyword>
<comment type="pathway">
    <text evidence="2">Protein modification; protein ubiquitination.</text>
</comment>
<dbReference type="InterPro" id="IPR039049">
    <property type="entry name" value="ELOB"/>
</dbReference>
<evidence type="ECO:0000259" key="17">
    <source>
        <dbReference type="PROSITE" id="PS50053"/>
    </source>
</evidence>
<dbReference type="Proteomes" id="UP001152759">
    <property type="component" value="Chromosome 7"/>
</dbReference>
<evidence type="ECO:0000256" key="8">
    <source>
        <dbReference type="ARBA" id="ARBA00023242"/>
    </source>
</evidence>
<reference evidence="18" key="1">
    <citation type="submission" date="2021-12" db="EMBL/GenBank/DDBJ databases">
        <authorList>
            <person name="King R."/>
        </authorList>
    </citation>
    <scope>NUCLEOTIDE SEQUENCE</scope>
</reference>
<name>A0A9P0F979_BEMTA</name>
<dbReference type="Gene3D" id="3.10.20.90">
    <property type="entry name" value="Phosphatidylinositol 3-kinase Catalytic Subunit, Chain A, domain 1"/>
    <property type="match status" value="1"/>
</dbReference>
<organism evidence="18 19">
    <name type="scientific">Bemisia tabaci</name>
    <name type="common">Sweetpotato whitefly</name>
    <name type="synonym">Aleurodes tabaci</name>
    <dbReference type="NCBI Taxonomy" id="7038"/>
    <lineage>
        <taxon>Eukaryota</taxon>
        <taxon>Metazoa</taxon>
        <taxon>Ecdysozoa</taxon>
        <taxon>Arthropoda</taxon>
        <taxon>Hexapoda</taxon>
        <taxon>Insecta</taxon>
        <taxon>Pterygota</taxon>
        <taxon>Neoptera</taxon>
        <taxon>Paraneoptera</taxon>
        <taxon>Hemiptera</taxon>
        <taxon>Sternorrhyncha</taxon>
        <taxon>Aleyrodoidea</taxon>
        <taxon>Aleyrodidae</taxon>
        <taxon>Aleyrodinae</taxon>
        <taxon>Bemisia</taxon>
    </lineage>
</organism>
<evidence type="ECO:0000256" key="15">
    <source>
        <dbReference type="ARBA" id="ARBA00083653"/>
    </source>
</evidence>
<keyword evidence="5" id="KW-0007">Acetylation</keyword>
<evidence type="ECO:0000256" key="9">
    <source>
        <dbReference type="ARBA" id="ARBA00054216"/>
    </source>
</evidence>
<sequence length="220" mass="24183">MHLLPNEKVNESAIQLKWNISAVGMYSRVWTEMVTPVKGVAQRALIATNTEYPPVEIAAAATSTTMWASHIALTLGSRTPEKGPNVISSSMYRYSSCSAVIAKRTDVFLMIRRKNLTIFTDAKDNTTVLELKRILEGILKVPPSSQRLYDKNVHVMEDSKTLQDYGLTSSVAKAQCPAALGLALKGDDGEFETFDLTPYSAPPDLPYVMKIQPTGAEQSE</sequence>
<evidence type="ECO:0000256" key="14">
    <source>
        <dbReference type="ARBA" id="ARBA00081013"/>
    </source>
</evidence>